<protein>
    <submittedName>
        <fullName evidence="1">Uncharacterized protein</fullName>
    </submittedName>
</protein>
<reference evidence="1 2" key="1">
    <citation type="journal article" date="2023" name="Nucleic Acids Res.">
        <title>The hologenome of Daphnia magna reveals possible DNA methylation and microbiome-mediated evolution of the host genome.</title>
        <authorList>
            <person name="Chaturvedi A."/>
            <person name="Li X."/>
            <person name="Dhandapani V."/>
            <person name="Marshall H."/>
            <person name="Kissane S."/>
            <person name="Cuenca-Cambronero M."/>
            <person name="Asole G."/>
            <person name="Calvet F."/>
            <person name="Ruiz-Romero M."/>
            <person name="Marangio P."/>
            <person name="Guigo R."/>
            <person name="Rago D."/>
            <person name="Mirbahai L."/>
            <person name="Eastwood N."/>
            <person name="Colbourne J.K."/>
            <person name="Zhou J."/>
            <person name="Mallon E."/>
            <person name="Orsini L."/>
        </authorList>
    </citation>
    <scope>NUCLEOTIDE SEQUENCE [LARGE SCALE GENOMIC DNA]</scope>
    <source>
        <strain evidence="1">LRV0_1</strain>
    </source>
</reference>
<gene>
    <name evidence="1" type="ORF">OUZ56_016501</name>
</gene>
<dbReference type="EMBL" id="JAOYFB010000038">
    <property type="protein sequence ID" value="KAK4027455.1"/>
    <property type="molecule type" value="Genomic_DNA"/>
</dbReference>
<sequence>MGVLPLCSVRSQLKETGDESFAPLTKTSREENLPVSRLNIVEDAKGRQSLPMLPQPSKLCAVLSNCNRKTVPLQIFATVTNSATALMGSPVPSSPSMNYPAPATMAYPAPLAPAPATSTYSATITPAPVPMSYPTSGMPTSYYVMELAMIRMVSSSPLPTTSLEVITVEMPKLSTCAPKRSRVRPMLFLDKIEPLTKTNKLCSGYVNRAQEILKQQHPMIGGLNHWRNS</sequence>
<accession>A0ABR0AQV0</accession>
<keyword evidence="2" id="KW-1185">Reference proteome</keyword>
<comment type="caution">
    <text evidence="1">The sequence shown here is derived from an EMBL/GenBank/DDBJ whole genome shotgun (WGS) entry which is preliminary data.</text>
</comment>
<organism evidence="1 2">
    <name type="scientific">Daphnia magna</name>
    <dbReference type="NCBI Taxonomy" id="35525"/>
    <lineage>
        <taxon>Eukaryota</taxon>
        <taxon>Metazoa</taxon>
        <taxon>Ecdysozoa</taxon>
        <taxon>Arthropoda</taxon>
        <taxon>Crustacea</taxon>
        <taxon>Branchiopoda</taxon>
        <taxon>Diplostraca</taxon>
        <taxon>Cladocera</taxon>
        <taxon>Anomopoda</taxon>
        <taxon>Daphniidae</taxon>
        <taxon>Daphnia</taxon>
    </lineage>
</organism>
<evidence type="ECO:0000313" key="2">
    <source>
        <dbReference type="Proteomes" id="UP001234178"/>
    </source>
</evidence>
<dbReference type="Proteomes" id="UP001234178">
    <property type="component" value="Unassembled WGS sequence"/>
</dbReference>
<evidence type="ECO:0000313" key="1">
    <source>
        <dbReference type="EMBL" id="KAK4027455.1"/>
    </source>
</evidence>
<name>A0ABR0AQV0_9CRUS</name>
<proteinExistence type="predicted"/>